<evidence type="ECO:0000313" key="3">
    <source>
        <dbReference type="Proteomes" id="UP001279410"/>
    </source>
</evidence>
<dbReference type="AlphaFoldDB" id="A0AAD3R3F7"/>
<feature type="region of interest" description="Disordered" evidence="1">
    <location>
        <begin position="1"/>
        <end position="44"/>
    </location>
</feature>
<feature type="region of interest" description="Disordered" evidence="1">
    <location>
        <begin position="62"/>
        <end position="91"/>
    </location>
</feature>
<sequence>MHRSATRGRNQPAAPNQPWPFTTSPLHGAPGADDSAPSTAGLQDTVFKHMNQRYMAVLQERHPHSTDTAGEISEDNPGRTQDLHSTTAGTVTWDRGRALPLAATPANSRSCHLSF</sequence>
<dbReference type="EMBL" id="BRZM01000019">
    <property type="protein sequence ID" value="GLD54078.1"/>
    <property type="molecule type" value="Genomic_DNA"/>
</dbReference>
<name>A0AAD3R3F7_LATJO</name>
<reference evidence="2" key="1">
    <citation type="submission" date="2022-08" db="EMBL/GenBank/DDBJ databases">
        <title>Genome sequencing of akame (Lates japonicus).</title>
        <authorList>
            <person name="Hashiguchi Y."/>
            <person name="Takahashi H."/>
        </authorList>
    </citation>
    <scope>NUCLEOTIDE SEQUENCE</scope>
    <source>
        <strain evidence="2">Kochi</strain>
    </source>
</reference>
<proteinExistence type="predicted"/>
<accession>A0AAD3R3F7</accession>
<protein>
    <submittedName>
        <fullName evidence="2">Rho family-interacting cell polarization regulator 2 isoform X1</fullName>
    </submittedName>
</protein>
<comment type="caution">
    <text evidence="2">The sequence shown here is derived from an EMBL/GenBank/DDBJ whole genome shotgun (WGS) entry which is preliminary data.</text>
</comment>
<gene>
    <name evidence="2" type="ORF">AKAME5_000674300</name>
</gene>
<evidence type="ECO:0000313" key="2">
    <source>
        <dbReference type="EMBL" id="GLD54078.1"/>
    </source>
</evidence>
<organism evidence="2 3">
    <name type="scientific">Lates japonicus</name>
    <name type="common">Japanese lates</name>
    <dbReference type="NCBI Taxonomy" id="270547"/>
    <lineage>
        <taxon>Eukaryota</taxon>
        <taxon>Metazoa</taxon>
        <taxon>Chordata</taxon>
        <taxon>Craniata</taxon>
        <taxon>Vertebrata</taxon>
        <taxon>Euteleostomi</taxon>
        <taxon>Actinopterygii</taxon>
        <taxon>Neopterygii</taxon>
        <taxon>Teleostei</taxon>
        <taxon>Neoteleostei</taxon>
        <taxon>Acanthomorphata</taxon>
        <taxon>Carangaria</taxon>
        <taxon>Carangaria incertae sedis</taxon>
        <taxon>Centropomidae</taxon>
        <taxon>Lates</taxon>
    </lineage>
</organism>
<dbReference type="Proteomes" id="UP001279410">
    <property type="component" value="Unassembled WGS sequence"/>
</dbReference>
<evidence type="ECO:0000256" key="1">
    <source>
        <dbReference type="SAM" id="MobiDB-lite"/>
    </source>
</evidence>
<keyword evidence="3" id="KW-1185">Reference proteome</keyword>